<dbReference type="Proteomes" id="UP000194933">
    <property type="component" value="Unassembled WGS sequence"/>
</dbReference>
<dbReference type="EMBL" id="NGMO01000004">
    <property type="protein sequence ID" value="OTP09498.1"/>
    <property type="molecule type" value="Genomic_DNA"/>
</dbReference>
<feature type="transmembrane region" description="Helical" evidence="6">
    <location>
        <begin position="120"/>
        <end position="138"/>
    </location>
</feature>
<dbReference type="PANTHER" id="PTHR38459">
    <property type="entry name" value="PROPHAGE BACTOPRENOL-LINKED GLUCOSE TRANSLOCASE HOMOLOG"/>
    <property type="match status" value="1"/>
</dbReference>
<evidence type="ECO:0000256" key="6">
    <source>
        <dbReference type="SAM" id="Phobius"/>
    </source>
</evidence>
<evidence type="ECO:0000256" key="4">
    <source>
        <dbReference type="ARBA" id="ARBA00022989"/>
    </source>
</evidence>
<dbReference type="InterPro" id="IPR051401">
    <property type="entry name" value="GtrA_CellWall_Glycosyl"/>
</dbReference>
<dbReference type="PANTHER" id="PTHR38459:SF5">
    <property type="entry name" value="CELL WALL TEICHOIC ACID GLYCOSYLATION PROTEIN GTCA"/>
    <property type="match status" value="1"/>
</dbReference>
<dbReference type="RefSeq" id="WP_086285329.1">
    <property type="nucleotide sequence ID" value="NZ_NGMO01000004.1"/>
</dbReference>
<evidence type="ECO:0000256" key="1">
    <source>
        <dbReference type="ARBA" id="ARBA00004141"/>
    </source>
</evidence>
<evidence type="ECO:0000256" key="3">
    <source>
        <dbReference type="ARBA" id="ARBA00022692"/>
    </source>
</evidence>
<proteinExistence type="inferred from homology"/>
<keyword evidence="4 6" id="KW-1133">Transmembrane helix</keyword>
<dbReference type="GO" id="GO:0005886">
    <property type="term" value="C:plasma membrane"/>
    <property type="evidence" value="ECO:0007669"/>
    <property type="project" value="TreeGrafter"/>
</dbReference>
<name>A0A242JW03_9ENTE</name>
<keyword evidence="5 6" id="KW-0472">Membrane</keyword>
<dbReference type="InterPro" id="IPR007267">
    <property type="entry name" value="GtrA_DPMS_TM"/>
</dbReference>
<evidence type="ECO:0000256" key="5">
    <source>
        <dbReference type="ARBA" id="ARBA00023136"/>
    </source>
</evidence>
<evidence type="ECO:0000313" key="9">
    <source>
        <dbReference type="Proteomes" id="UP000194933"/>
    </source>
</evidence>
<evidence type="ECO:0000256" key="2">
    <source>
        <dbReference type="ARBA" id="ARBA00009399"/>
    </source>
</evidence>
<feature type="transmembrane region" description="Helical" evidence="6">
    <location>
        <begin position="53"/>
        <end position="70"/>
    </location>
</feature>
<sequence length="158" mass="18459">MKYYHRFKGYLEIKGYWEVFVYLFFGGLATVVNFVSFALAFQYFNLTMPVSNTISWICSVLFAFVTNKLWVFHSKSPSFGQLLVEFSKFIFYRIVSYGLDMGAMFLLINGLQSNEYVAKLITQVLVVLANYIFSKLLIFNKTEIIEKVPIEKLEKKKD</sequence>
<reference evidence="8 9" key="1">
    <citation type="submission" date="2017-05" db="EMBL/GenBank/DDBJ databases">
        <title>The Genome Sequence of Enterococcus sp. 10A9_DIV0425.</title>
        <authorList>
            <consortium name="The Broad Institute Genomics Platform"/>
            <consortium name="The Broad Institute Genomic Center for Infectious Diseases"/>
            <person name="Earl A."/>
            <person name="Manson A."/>
            <person name="Schwartman J."/>
            <person name="Gilmore M."/>
            <person name="Abouelleil A."/>
            <person name="Cao P."/>
            <person name="Chapman S."/>
            <person name="Cusick C."/>
            <person name="Shea T."/>
            <person name="Young S."/>
            <person name="Neafsey D."/>
            <person name="Nusbaum C."/>
            <person name="Birren B."/>
        </authorList>
    </citation>
    <scope>NUCLEOTIDE SEQUENCE [LARGE SCALE GENOMIC DNA]</scope>
    <source>
        <strain evidence="8 9">10A9_DIV0425</strain>
    </source>
</reference>
<protein>
    <submittedName>
        <fullName evidence="8">Cell wall teichoic acid glycosylation protein GtcA family protein</fullName>
    </submittedName>
</protein>
<comment type="caution">
    <text evidence="8">The sequence shown here is derived from an EMBL/GenBank/DDBJ whole genome shotgun (WGS) entry which is preliminary data.</text>
</comment>
<organism evidence="8 9">
    <name type="scientific">Candidatus Enterococcus wittei</name>
    <dbReference type="NCBI Taxonomy" id="1987383"/>
    <lineage>
        <taxon>Bacteria</taxon>
        <taxon>Bacillati</taxon>
        <taxon>Bacillota</taxon>
        <taxon>Bacilli</taxon>
        <taxon>Lactobacillales</taxon>
        <taxon>Enterococcaceae</taxon>
        <taxon>Enterococcus</taxon>
    </lineage>
</organism>
<dbReference type="Pfam" id="PF04138">
    <property type="entry name" value="GtrA_DPMS_TM"/>
    <property type="match status" value="1"/>
</dbReference>
<feature type="transmembrane region" description="Helical" evidence="6">
    <location>
        <begin position="20"/>
        <end position="41"/>
    </location>
</feature>
<keyword evidence="9" id="KW-1185">Reference proteome</keyword>
<dbReference type="AlphaFoldDB" id="A0A242JW03"/>
<evidence type="ECO:0000313" key="8">
    <source>
        <dbReference type="EMBL" id="OTP09498.1"/>
    </source>
</evidence>
<evidence type="ECO:0000259" key="7">
    <source>
        <dbReference type="Pfam" id="PF04138"/>
    </source>
</evidence>
<dbReference type="STRING" id="1987383.A5844_002276"/>
<comment type="subcellular location">
    <subcellularLocation>
        <location evidence="1">Membrane</location>
        <topology evidence="1">Multi-pass membrane protein</topology>
    </subcellularLocation>
</comment>
<keyword evidence="3 6" id="KW-0812">Transmembrane</keyword>
<comment type="similarity">
    <text evidence="2">Belongs to the GtrA family.</text>
</comment>
<feature type="transmembrane region" description="Helical" evidence="6">
    <location>
        <begin position="90"/>
        <end position="108"/>
    </location>
</feature>
<feature type="domain" description="GtrA/DPMS transmembrane" evidence="7">
    <location>
        <begin position="22"/>
        <end position="139"/>
    </location>
</feature>
<gene>
    <name evidence="8" type="ORF">A5844_002276</name>
</gene>
<dbReference type="GO" id="GO:0000271">
    <property type="term" value="P:polysaccharide biosynthetic process"/>
    <property type="evidence" value="ECO:0007669"/>
    <property type="project" value="InterPro"/>
</dbReference>
<accession>A0A242JW03</accession>